<feature type="compositionally biased region" description="Acidic residues" evidence="1">
    <location>
        <begin position="1130"/>
        <end position="1139"/>
    </location>
</feature>
<organism evidence="3 4">
    <name type="scientific">Panagrellus redivivus</name>
    <name type="common">Microworm</name>
    <dbReference type="NCBI Taxonomy" id="6233"/>
    <lineage>
        <taxon>Eukaryota</taxon>
        <taxon>Metazoa</taxon>
        <taxon>Ecdysozoa</taxon>
        <taxon>Nematoda</taxon>
        <taxon>Chromadorea</taxon>
        <taxon>Rhabditida</taxon>
        <taxon>Tylenchina</taxon>
        <taxon>Panagrolaimomorpha</taxon>
        <taxon>Panagrolaimoidea</taxon>
        <taxon>Panagrolaimidae</taxon>
        <taxon>Panagrellus</taxon>
    </lineage>
</organism>
<feature type="compositionally biased region" description="Polar residues" evidence="1">
    <location>
        <begin position="1142"/>
        <end position="1154"/>
    </location>
</feature>
<evidence type="ECO:0000313" key="3">
    <source>
        <dbReference type="Proteomes" id="UP000492821"/>
    </source>
</evidence>
<feature type="compositionally biased region" description="Low complexity" evidence="1">
    <location>
        <begin position="1562"/>
        <end position="1580"/>
    </location>
</feature>
<evidence type="ECO:0000313" key="4">
    <source>
        <dbReference type="WBParaSite" id="Pan_g23680.t1"/>
    </source>
</evidence>
<keyword evidence="2" id="KW-0812">Transmembrane</keyword>
<sequence>MTSPQYLQKCYVSTGSRPTTLTIPRELVGSSFEKGGFLNSNGTDTGYFYGATGNILAVFKSNVLYCTIDFGASANVIDCCYFALNDKCPGLLVAVNDPTAEKHFYVAYVSLTKKEIIRKVSSVGSINSIATMIDGATYPSHVDLLSETFKKNWPHVAAISVYSIGAVLFHLGITDEDSPDPNKIHRPANTIVLGRAFYSKEAPDTFNFQADDGKYHKGSKKEFFVTAMSFMPSCGVVLLGFNFGGIYMVSLRTQRPYAHFFCEGVIEGIIETHADDDPRGGFYLWFLITRNDRASAISCNVAWTDEHFNAKDFNNPMFLFGLNFMLPRFMQFVNVKTIQTDRNQLAASPVSAELNDSNPNPTLKSSSLSMITWINSETPAKLYGCIFDMNQYYYKRLPRKLISDRTSLKQVPCCAGFYSDESIDLTQIEILDLQVIPESVHPFVSVGTENTDQLFYPSVYTMKMKVLTRDAIQSFTIDSIQRQHLKECSDKFEENWKNPAVVCIKSHALGLADLPYEANDPRYYLLTMLLKHRFHQCIREFILRESTSNEDLKFVARWLNKEVDVAKITLDKSCETLLQGGGISHTSLKYINCSHVFFFNVSSLLKTLVDRAESQGQHELAKNYRIAQTVSNGLNLYSMGIDLGIELKMLPHTVCFAAANAKLREKFRERVQRSADKLAVIRLIEECVALIPDSEIWDGKAADKWYPPTDFSAWLGVLINVNLSIVAKTVLFGYYLCDVEACEVFPVKKWIYTIETLLCPTHPEKLKVVKDRIQKMYNADTSVVAVPENPQDQKLRAICEAALADEAPPMTTAEDFATLPLTSNQLVEEAREKFLSLPDGLHHWNINVIKKRRYELIVPAEFPRGEESAVAKQSRALVTDIKNKFPFLFVDNADLINKVRQWASTNQKTGTEEPMPAEQTTPKAAKPFRLDHKRKRSDVIVEPIDDDEFRLATPVKRKVPVFVDTPAAKSFRRFTEEDMLETPKENRTEATTSKGDVSLSPVVNSELDNNAVSQKQWERIRMITRTPPSTPLVSRTMMMSPEPSAVKQPTSILKSNKKKPRFLGSVKKPRLQFNDVISEVKSIPNRHEEKAPQPDHFTTVDSFNSSMEIQDDEDFTDEPSSLNFDAPGPMDDDFPEEEFSLPASSADGSPIVSTQDEDGSEEEREESPPFDLAAHLSQSFEEQEDEPMETVERTPTPESVEDDVTPEESPSASVLSYVGEILEAASVEVKQERSSQESSTSEQHFTLPNIPVVETSFEEQDPDDFVEDDAEAEPEPSSDAEVVEDEPERPPSPVERDYSIEAPEPPARDYPIEVPVVIESSTTVTDDVVERSFEEQASEVDDDEVQVKDEVFSNSPSSVKSEMRTPPSVKAEVTTPVSTKAEVVTPVAEKAVESEEDVNEDDEVIEDDVETTNADNVPEGGDASVVVDEETEGSQSPVETIGERVHEAHVQAELADDSIGARVRHAHEAEVAAETQDALTTPQKRPRGRSETVSPAPDSQPSLRRSARARKPVITEPEAAPAPTTRATRRVTKPSAAVENTDLSEASRDFLSRIRTRPARGAAKSSSATDVTDSDSSTTTRLGRKTRNSSLSESVDKDAPAATPTKRARKTPSREPSVEPSATTPVKRTRKTPSREPSVEPPTVTPSKRTRKTPSREVSVEPEVVTPRRSTRSRTKSVESVDLDTTATASKRKVAVMTPIAETEAEAPPALRRTPRKKN</sequence>
<reference evidence="4" key="2">
    <citation type="submission" date="2020-10" db="UniProtKB">
        <authorList>
            <consortium name="WormBaseParasite"/>
        </authorList>
    </citation>
    <scope>IDENTIFICATION</scope>
</reference>
<reference evidence="3" key="1">
    <citation type="journal article" date="2013" name="Genetics">
        <title>The draft genome and transcriptome of Panagrellus redivivus are shaped by the harsh demands of a free-living lifestyle.</title>
        <authorList>
            <person name="Srinivasan J."/>
            <person name="Dillman A.R."/>
            <person name="Macchietto M.G."/>
            <person name="Heikkinen L."/>
            <person name="Lakso M."/>
            <person name="Fracchia K.M."/>
            <person name="Antoshechkin I."/>
            <person name="Mortazavi A."/>
            <person name="Wong G."/>
            <person name="Sternberg P.W."/>
        </authorList>
    </citation>
    <scope>NUCLEOTIDE SEQUENCE [LARGE SCALE GENOMIC DNA]</scope>
    <source>
        <strain evidence="3">MT8872</strain>
    </source>
</reference>
<keyword evidence="3" id="KW-1185">Reference proteome</keyword>
<dbReference type="Proteomes" id="UP000492821">
    <property type="component" value="Unassembled WGS sequence"/>
</dbReference>
<proteinExistence type="predicted"/>
<feature type="region of interest" description="Disordered" evidence="1">
    <location>
        <begin position="1389"/>
        <end position="1719"/>
    </location>
</feature>
<feature type="compositionally biased region" description="Acidic residues" evidence="1">
    <location>
        <begin position="1256"/>
        <end position="1287"/>
    </location>
</feature>
<feature type="transmembrane region" description="Helical" evidence="2">
    <location>
        <begin position="223"/>
        <end position="249"/>
    </location>
</feature>
<feature type="compositionally biased region" description="Basic and acidic residues" evidence="1">
    <location>
        <begin position="978"/>
        <end position="988"/>
    </location>
</feature>
<feature type="region of interest" description="Disordered" evidence="1">
    <location>
        <begin position="1112"/>
        <end position="1312"/>
    </location>
</feature>
<feature type="compositionally biased region" description="Polar residues" evidence="1">
    <location>
        <begin position="989"/>
        <end position="1001"/>
    </location>
</feature>
<feature type="compositionally biased region" description="Acidic residues" evidence="1">
    <location>
        <begin position="1155"/>
        <end position="1165"/>
    </location>
</feature>
<feature type="region of interest" description="Disordered" evidence="1">
    <location>
        <begin position="1332"/>
        <end position="1377"/>
    </location>
</feature>
<keyword evidence="2" id="KW-1133">Transmembrane helix</keyword>
<feature type="region of interest" description="Disordered" evidence="1">
    <location>
        <begin position="978"/>
        <end position="1001"/>
    </location>
</feature>
<keyword evidence="2" id="KW-0472">Membrane</keyword>
<name>A0A7E4VR76_PANRE</name>
<protein>
    <submittedName>
        <fullName evidence="4">ELYS-bb domain-containing protein</fullName>
    </submittedName>
</protein>
<evidence type="ECO:0000256" key="2">
    <source>
        <dbReference type="SAM" id="Phobius"/>
    </source>
</evidence>
<feature type="compositionally biased region" description="Low complexity" evidence="1">
    <location>
        <begin position="1515"/>
        <end position="1526"/>
    </location>
</feature>
<feature type="compositionally biased region" description="Acidic residues" evidence="1">
    <location>
        <begin position="1394"/>
        <end position="1410"/>
    </location>
</feature>
<dbReference type="WBParaSite" id="Pan_g23680.t1">
    <property type="protein sequence ID" value="Pan_g23680.t1"/>
    <property type="gene ID" value="Pan_g23680"/>
</dbReference>
<evidence type="ECO:0000256" key="1">
    <source>
        <dbReference type="SAM" id="MobiDB-lite"/>
    </source>
</evidence>
<feature type="compositionally biased region" description="Low complexity" evidence="1">
    <location>
        <begin position="1698"/>
        <end position="1710"/>
    </location>
</feature>
<feature type="compositionally biased region" description="Basic and acidic residues" evidence="1">
    <location>
        <begin position="1441"/>
        <end position="1450"/>
    </location>
</feature>
<accession>A0A7E4VR76</accession>
<feature type="compositionally biased region" description="Polar residues" evidence="1">
    <location>
        <begin position="1491"/>
        <end position="1503"/>
    </location>
</feature>